<dbReference type="STRING" id="1612624.ADU59_04605"/>
<organism evidence="2 3">
    <name type="scientific">Pararhizobium polonicum</name>
    <dbReference type="NCBI Taxonomy" id="1612624"/>
    <lineage>
        <taxon>Bacteria</taxon>
        <taxon>Pseudomonadati</taxon>
        <taxon>Pseudomonadota</taxon>
        <taxon>Alphaproteobacteria</taxon>
        <taxon>Hyphomicrobiales</taxon>
        <taxon>Rhizobiaceae</taxon>
        <taxon>Rhizobium/Agrobacterium group</taxon>
        <taxon>Pararhizobium</taxon>
    </lineage>
</organism>
<accession>A0A1C7P6V4</accession>
<dbReference type="AlphaFoldDB" id="A0A1C7P6V4"/>
<evidence type="ECO:0000256" key="1">
    <source>
        <dbReference type="SAM" id="Phobius"/>
    </source>
</evidence>
<reference evidence="2 3" key="1">
    <citation type="journal article" date="2016" name="Syst. Appl. Microbiol.">
        <title>Pararhizobium polonicum sp. nov. isolated from tumors on stone fruit rootstocks.</title>
        <authorList>
            <person name="Pulawska J."/>
            <person name="Kuzmanovic N."/>
            <person name="Willems A."/>
            <person name="Pothier J.F."/>
        </authorList>
    </citation>
    <scope>NUCLEOTIDE SEQUENCE [LARGE SCALE GENOMIC DNA]</scope>
    <source>
        <strain evidence="2 3">F5.1</strain>
    </source>
</reference>
<name>A0A1C7P6V4_9HYPH</name>
<dbReference type="Proteomes" id="UP000093111">
    <property type="component" value="Unassembled WGS sequence"/>
</dbReference>
<keyword evidence="1" id="KW-1133">Transmembrane helix</keyword>
<comment type="caution">
    <text evidence="2">The sequence shown here is derived from an EMBL/GenBank/DDBJ whole genome shotgun (WGS) entry which is preliminary data.</text>
</comment>
<evidence type="ECO:0000313" key="2">
    <source>
        <dbReference type="EMBL" id="OBZ96983.1"/>
    </source>
</evidence>
<keyword evidence="1" id="KW-0812">Transmembrane</keyword>
<protein>
    <submittedName>
        <fullName evidence="2">Uncharacterized protein</fullName>
    </submittedName>
</protein>
<feature type="transmembrane region" description="Helical" evidence="1">
    <location>
        <begin position="107"/>
        <end position="130"/>
    </location>
</feature>
<keyword evidence="1" id="KW-0472">Membrane</keyword>
<gene>
    <name evidence="2" type="ORF">ADU59_04605</name>
</gene>
<keyword evidence="3" id="KW-1185">Reference proteome</keyword>
<evidence type="ECO:0000313" key="3">
    <source>
        <dbReference type="Proteomes" id="UP000093111"/>
    </source>
</evidence>
<dbReference type="EMBL" id="LGLV01000004">
    <property type="protein sequence ID" value="OBZ96983.1"/>
    <property type="molecule type" value="Genomic_DNA"/>
</dbReference>
<proteinExistence type="predicted"/>
<sequence length="133" mass="14896">MGATVTPVNDRWCDIDAVTGAIVAPVAIMGPVVRARPVVGPWPIVTVAATMDDRLHIGLLRHLDVRNRQRHRLRGDHRCHDGGRTQHAANNETSKSRHLFPHFSQKGLLRLLSLFHITISVFVLFVFSLISRL</sequence>